<gene>
    <name evidence="3" type="ORF">ACFO6V_25865</name>
</gene>
<feature type="region of interest" description="Disordered" evidence="1">
    <location>
        <begin position="1"/>
        <end position="24"/>
    </location>
</feature>
<organism evidence="3 4">
    <name type="scientific">Promicromonospora alba</name>
    <dbReference type="NCBI Taxonomy" id="1616110"/>
    <lineage>
        <taxon>Bacteria</taxon>
        <taxon>Bacillati</taxon>
        <taxon>Actinomycetota</taxon>
        <taxon>Actinomycetes</taxon>
        <taxon>Micrococcales</taxon>
        <taxon>Promicromonosporaceae</taxon>
        <taxon>Promicromonospora</taxon>
    </lineage>
</organism>
<evidence type="ECO:0000256" key="1">
    <source>
        <dbReference type="SAM" id="MobiDB-lite"/>
    </source>
</evidence>
<sequence>MSEKTAGEMPSEINPADSGTAESGASAVDRRTFLSLSSLGAAGVATAATVAASAPAAATELGRHPQRGLRFGRDGKFKIVQFNDTQDDEKVDRRTLELMRAVLDDERPDLVILNGDNITGGCDTPLEMHQAMNNVVQPMEERAVPWAITFGNHDEDSTPKSGVDETDMLAFYRSYRYNVNGPTARGVTGQGNSNLLIDGTNGRPAFNVWLLDSGRYAPELLAGQDFEGYPHWDWLRMDQVKWYYDTSVQIERKVGHVVPALMFIHIPLWEYRFMWFGSVDGRTDADHERGKARHRIEGERNEEECPGPFNSGMFSAIQQRGDVRGVFCGHDHVNTYSGDYYGVLLGYAGNTGFGTYGLSGPERNRLRGARVYDLDESADGVLTGTRMRFAGEFGIDLTANDQWMEPLPLPKGK</sequence>
<dbReference type="Gene3D" id="3.60.21.10">
    <property type="match status" value="1"/>
</dbReference>
<dbReference type="Proteomes" id="UP001596011">
    <property type="component" value="Unassembled WGS sequence"/>
</dbReference>
<evidence type="ECO:0000313" key="4">
    <source>
        <dbReference type="Proteomes" id="UP001596011"/>
    </source>
</evidence>
<dbReference type="RefSeq" id="WP_377141413.1">
    <property type="nucleotide sequence ID" value="NZ_JBHSFI010000009.1"/>
</dbReference>
<accession>A0ABV9HP87</accession>
<dbReference type="PANTHER" id="PTHR32440:SF0">
    <property type="entry name" value="PHOSPHATASE DCR2-RELATED"/>
    <property type="match status" value="1"/>
</dbReference>
<proteinExistence type="predicted"/>
<feature type="domain" description="Calcineurin-like phosphoesterase" evidence="2">
    <location>
        <begin position="77"/>
        <end position="333"/>
    </location>
</feature>
<keyword evidence="4" id="KW-1185">Reference proteome</keyword>
<dbReference type="EMBL" id="JBHSFI010000009">
    <property type="protein sequence ID" value="MFC4631693.1"/>
    <property type="molecule type" value="Genomic_DNA"/>
</dbReference>
<dbReference type="SUPFAM" id="SSF56300">
    <property type="entry name" value="Metallo-dependent phosphatases"/>
    <property type="match status" value="1"/>
</dbReference>
<dbReference type="InterPro" id="IPR006311">
    <property type="entry name" value="TAT_signal"/>
</dbReference>
<comment type="caution">
    <text evidence="3">The sequence shown here is derived from an EMBL/GenBank/DDBJ whole genome shotgun (WGS) entry which is preliminary data.</text>
</comment>
<dbReference type="CDD" id="cd07383">
    <property type="entry name" value="MPP_Dcr2"/>
    <property type="match status" value="1"/>
</dbReference>
<dbReference type="InterPro" id="IPR004843">
    <property type="entry name" value="Calcineurin-like_PHP"/>
</dbReference>
<name>A0ABV9HP87_9MICO</name>
<protein>
    <submittedName>
        <fullName evidence="3">Metallophosphoesterase family protein</fullName>
    </submittedName>
</protein>
<dbReference type="PROSITE" id="PS51318">
    <property type="entry name" value="TAT"/>
    <property type="match status" value="1"/>
</dbReference>
<dbReference type="InterPro" id="IPR029052">
    <property type="entry name" value="Metallo-depent_PP-like"/>
</dbReference>
<dbReference type="PANTHER" id="PTHR32440">
    <property type="entry name" value="PHOSPHATASE DCR2-RELATED-RELATED"/>
    <property type="match status" value="1"/>
</dbReference>
<dbReference type="Pfam" id="PF00149">
    <property type="entry name" value="Metallophos"/>
    <property type="match status" value="1"/>
</dbReference>
<evidence type="ECO:0000313" key="3">
    <source>
        <dbReference type="EMBL" id="MFC4631693.1"/>
    </source>
</evidence>
<evidence type="ECO:0000259" key="2">
    <source>
        <dbReference type="Pfam" id="PF00149"/>
    </source>
</evidence>
<reference evidence="4" key="1">
    <citation type="journal article" date="2019" name="Int. J. Syst. Evol. Microbiol.">
        <title>The Global Catalogue of Microorganisms (GCM) 10K type strain sequencing project: providing services to taxonomists for standard genome sequencing and annotation.</title>
        <authorList>
            <consortium name="The Broad Institute Genomics Platform"/>
            <consortium name="The Broad Institute Genome Sequencing Center for Infectious Disease"/>
            <person name="Wu L."/>
            <person name="Ma J."/>
        </authorList>
    </citation>
    <scope>NUCLEOTIDE SEQUENCE [LARGE SCALE GENOMIC DNA]</scope>
    <source>
        <strain evidence="4">CCUG 42722</strain>
    </source>
</reference>